<dbReference type="InterPro" id="IPR008831">
    <property type="entry name" value="Mediator_Med31"/>
</dbReference>
<dbReference type="GO" id="GO:0003712">
    <property type="term" value="F:transcription coregulator activity"/>
    <property type="evidence" value="ECO:0007669"/>
    <property type="project" value="InterPro"/>
</dbReference>
<comment type="subcellular location">
    <subcellularLocation>
        <location evidence="1 10">Nucleus</location>
    </subcellularLocation>
</comment>
<name>A0A2T3B5F3_AMORE</name>
<comment type="subunit">
    <text evidence="3 10">Component of the Mediator complex.</text>
</comment>
<evidence type="ECO:0000256" key="2">
    <source>
        <dbReference type="ARBA" id="ARBA00006378"/>
    </source>
</evidence>
<organism evidence="12 13">
    <name type="scientific">Amorphotheca resinae ATCC 22711</name>
    <dbReference type="NCBI Taxonomy" id="857342"/>
    <lineage>
        <taxon>Eukaryota</taxon>
        <taxon>Fungi</taxon>
        <taxon>Dikarya</taxon>
        <taxon>Ascomycota</taxon>
        <taxon>Pezizomycotina</taxon>
        <taxon>Leotiomycetes</taxon>
        <taxon>Helotiales</taxon>
        <taxon>Amorphothecaceae</taxon>
        <taxon>Amorphotheca</taxon>
    </lineage>
</organism>
<dbReference type="STRING" id="857342.A0A2T3B5F3"/>
<dbReference type="Gene3D" id="1.10.10.1340">
    <property type="entry name" value="Mediator of RNA polymerase II, submodule Med31 (Soh1)"/>
    <property type="match status" value="1"/>
</dbReference>
<evidence type="ECO:0000256" key="3">
    <source>
        <dbReference type="ARBA" id="ARBA00011837"/>
    </source>
</evidence>
<evidence type="ECO:0000256" key="6">
    <source>
        <dbReference type="ARBA" id="ARBA00023159"/>
    </source>
</evidence>
<dbReference type="FunFam" id="1.10.10.1340:FF:000002">
    <property type="entry name" value="Mediator of RNA polymerase II transcription subunit 31"/>
    <property type="match status" value="1"/>
</dbReference>
<keyword evidence="8 10" id="KW-0539">Nucleus</keyword>
<sequence length="128" mass="14740">MATSVPEDSIMSENQAPPPIPAEEPKYGGFTRFEIELEFVQCLASPTYLNHLASKKYFENPEFLAYLKYLQYFAHPPYLKYLVYPGPTLRNLELLQQERFRTDILSGETVARMVEEGAKAGMEWPSKK</sequence>
<dbReference type="GO" id="GO:0006355">
    <property type="term" value="P:regulation of DNA-templated transcription"/>
    <property type="evidence" value="ECO:0007669"/>
    <property type="project" value="InterPro"/>
</dbReference>
<gene>
    <name evidence="12" type="ORF">M430DRAFT_49170</name>
</gene>
<dbReference type="OrthoDB" id="10257739at2759"/>
<dbReference type="Pfam" id="PF05669">
    <property type="entry name" value="Med31"/>
    <property type="match status" value="1"/>
</dbReference>
<evidence type="ECO:0000256" key="4">
    <source>
        <dbReference type="ARBA" id="ARBA00019660"/>
    </source>
</evidence>
<keyword evidence="13" id="KW-1185">Reference proteome</keyword>
<dbReference type="GeneID" id="36576130"/>
<evidence type="ECO:0000256" key="8">
    <source>
        <dbReference type="ARBA" id="ARBA00023242"/>
    </source>
</evidence>
<protein>
    <recommendedName>
        <fullName evidence="4 10">Mediator of RNA polymerase II transcription subunit 31</fullName>
    </recommendedName>
</protein>
<evidence type="ECO:0000313" key="13">
    <source>
        <dbReference type="Proteomes" id="UP000241818"/>
    </source>
</evidence>
<keyword evidence="7 10" id="KW-0804">Transcription</keyword>
<proteinExistence type="inferred from homology"/>
<evidence type="ECO:0000256" key="10">
    <source>
        <dbReference type="RuleBase" id="RU364129"/>
    </source>
</evidence>
<keyword evidence="5 10" id="KW-0805">Transcription regulation</keyword>
<feature type="region of interest" description="Disordered" evidence="11">
    <location>
        <begin position="1"/>
        <end position="23"/>
    </location>
</feature>
<dbReference type="PANTHER" id="PTHR13186">
    <property type="entry name" value="MEDIATOR OF RNA POLYMERASE II TRANSCRIPTION SUBUNIT 31"/>
    <property type="match status" value="1"/>
</dbReference>
<dbReference type="AlphaFoldDB" id="A0A2T3B5F3"/>
<evidence type="ECO:0000256" key="7">
    <source>
        <dbReference type="ARBA" id="ARBA00023163"/>
    </source>
</evidence>
<accession>A0A2T3B5F3</accession>
<comment type="function">
    <text evidence="9 10">Component of the Mediator complex, a coactivator involved in the regulated transcription of nearly all RNA polymerase II-dependent genes. Mediator functions as a bridge to convey information from gene-specific regulatory proteins to the basal RNA polymerase II transcription machinery. Mediator is recruited to promoters by direct interactions with regulatory proteins and serves as a scaffold for the assembly of a functional preinitiation complex with RNA polymerase II and the general transcription factors.</text>
</comment>
<dbReference type="InParanoid" id="A0A2T3B5F3"/>
<dbReference type="RefSeq" id="XP_024722142.1">
    <property type="nucleotide sequence ID" value="XM_024868049.1"/>
</dbReference>
<reference evidence="12 13" key="1">
    <citation type="journal article" date="2018" name="New Phytol.">
        <title>Comparative genomics and transcriptomics depict ericoid mycorrhizal fungi as versatile saprotrophs and plant mutualists.</title>
        <authorList>
            <person name="Martino E."/>
            <person name="Morin E."/>
            <person name="Grelet G.A."/>
            <person name="Kuo A."/>
            <person name="Kohler A."/>
            <person name="Daghino S."/>
            <person name="Barry K.W."/>
            <person name="Cichocki N."/>
            <person name="Clum A."/>
            <person name="Dockter R.B."/>
            <person name="Hainaut M."/>
            <person name="Kuo R.C."/>
            <person name="LaButti K."/>
            <person name="Lindahl B.D."/>
            <person name="Lindquist E.A."/>
            <person name="Lipzen A."/>
            <person name="Khouja H.R."/>
            <person name="Magnuson J."/>
            <person name="Murat C."/>
            <person name="Ohm R.A."/>
            <person name="Singer S.W."/>
            <person name="Spatafora J.W."/>
            <person name="Wang M."/>
            <person name="Veneault-Fourrey C."/>
            <person name="Henrissat B."/>
            <person name="Grigoriev I.V."/>
            <person name="Martin F.M."/>
            <person name="Perotto S."/>
        </authorList>
    </citation>
    <scope>NUCLEOTIDE SEQUENCE [LARGE SCALE GENOMIC DNA]</scope>
    <source>
        <strain evidence="12 13">ATCC 22711</strain>
    </source>
</reference>
<evidence type="ECO:0000256" key="9">
    <source>
        <dbReference type="ARBA" id="ARBA00025687"/>
    </source>
</evidence>
<dbReference type="InterPro" id="IPR038089">
    <property type="entry name" value="Med31_sf"/>
</dbReference>
<evidence type="ECO:0000256" key="11">
    <source>
        <dbReference type="SAM" id="MobiDB-lite"/>
    </source>
</evidence>
<evidence type="ECO:0000313" key="12">
    <source>
        <dbReference type="EMBL" id="PSS21987.1"/>
    </source>
</evidence>
<evidence type="ECO:0000256" key="1">
    <source>
        <dbReference type="ARBA" id="ARBA00004123"/>
    </source>
</evidence>
<keyword evidence="6 10" id="KW-0010">Activator</keyword>
<dbReference type="GO" id="GO:0016592">
    <property type="term" value="C:mediator complex"/>
    <property type="evidence" value="ECO:0007669"/>
    <property type="project" value="InterPro"/>
</dbReference>
<dbReference type="Proteomes" id="UP000241818">
    <property type="component" value="Unassembled WGS sequence"/>
</dbReference>
<evidence type="ECO:0000256" key="5">
    <source>
        <dbReference type="ARBA" id="ARBA00023015"/>
    </source>
</evidence>
<dbReference type="EMBL" id="KZ679009">
    <property type="protein sequence ID" value="PSS21987.1"/>
    <property type="molecule type" value="Genomic_DNA"/>
</dbReference>
<comment type="similarity">
    <text evidence="2 10">Belongs to the Mediator complex subunit 31 family.</text>
</comment>